<evidence type="ECO:0000256" key="9">
    <source>
        <dbReference type="ARBA" id="ARBA00024074"/>
    </source>
</evidence>
<keyword evidence="8" id="KW-0560">Oxidoreductase</keyword>
<dbReference type="GO" id="GO:0008106">
    <property type="term" value="F:alcohol dehydrogenase (NADP+) activity"/>
    <property type="evidence" value="ECO:0007669"/>
    <property type="project" value="UniProtKB-EC"/>
</dbReference>
<evidence type="ECO:0000256" key="4">
    <source>
        <dbReference type="ARBA" id="ARBA00022553"/>
    </source>
</evidence>
<sequence>MVYPETFEGICVESYDKWLSPRRIEIKPKTFAEYDVDIEVECCAVCASDIHTASGGWGEGLLPICVGHEIVGKAIRIGPKVTLVKVGDRVGVGAQSGACLDCHQCKNNNENYCSKQIDTYGAEYPDGSHSQGGYASHVRCHEHFVFKIPDNIPSQLAAPMFCAGATSYSPLVRGGCAPGKRVGIIGLGGIGHFAVLWAKAMGAEVFVISRNNNKKDDAKALGADGFFATDKSGWNDKYKMTFDLIVCCASSFKGEVMDSYLSLLDVGAKFMNVGLPVAGLKWEIDPFTLIQNGCFIGTTHVASRQEIIDMLQLASAHNVKPWVETISISEAGVREAFENIQDNKARYRYTLVNHKKYFEK</sequence>
<dbReference type="EMBL" id="KV454406">
    <property type="protein sequence ID" value="ODQ68538.1"/>
    <property type="molecule type" value="Genomic_DNA"/>
</dbReference>
<comment type="subunit">
    <text evidence="3">Homodimer.</text>
</comment>
<evidence type="ECO:0000256" key="8">
    <source>
        <dbReference type="ARBA" id="ARBA00023002"/>
    </source>
</evidence>
<accession>A0A1E3PTC8</accession>
<dbReference type="GO" id="GO:0006066">
    <property type="term" value="P:alcohol metabolic process"/>
    <property type="evidence" value="ECO:0007669"/>
    <property type="project" value="UniProtKB-ARBA"/>
</dbReference>
<comment type="similarity">
    <text evidence="2 11">Belongs to the zinc-containing alcohol dehydrogenase family.</text>
</comment>
<keyword evidence="5 11" id="KW-0479">Metal-binding</keyword>
<protein>
    <recommendedName>
        <fullName evidence="9">alcohol dehydrogenase (NADP(+))</fullName>
        <ecNumber evidence="9">1.1.1.2</ecNumber>
    </recommendedName>
</protein>
<dbReference type="InterPro" id="IPR020843">
    <property type="entry name" value="ER"/>
</dbReference>
<keyword evidence="4" id="KW-0597">Phosphoprotein</keyword>
<dbReference type="FunFam" id="3.40.50.720:FF:000158">
    <property type="entry name" value="Zinc-binding alcohol dehydrogenase"/>
    <property type="match status" value="1"/>
</dbReference>
<dbReference type="InterPro" id="IPR002328">
    <property type="entry name" value="ADH_Zn_CS"/>
</dbReference>
<keyword evidence="6 11" id="KW-0862">Zinc</keyword>
<dbReference type="SMART" id="SM00829">
    <property type="entry name" value="PKS_ER"/>
    <property type="match status" value="1"/>
</dbReference>
<dbReference type="STRING" id="857566.A0A1E3PTC8"/>
<dbReference type="InterPro" id="IPR011032">
    <property type="entry name" value="GroES-like_sf"/>
</dbReference>
<dbReference type="Gene3D" id="3.90.180.10">
    <property type="entry name" value="Medium-chain alcohol dehydrogenases, catalytic domain"/>
    <property type="match status" value="1"/>
</dbReference>
<dbReference type="Proteomes" id="UP000095009">
    <property type="component" value="Unassembled WGS sequence"/>
</dbReference>
<evidence type="ECO:0000313" key="13">
    <source>
        <dbReference type="EMBL" id="ODQ68538.1"/>
    </source>
</evidence>
<feature type="domain" description="Enoyl reductase (ER)" evidence="12">
    <location>
        <begin position="20"/>
        <end position="351"/>
    </location>
</feature>
<dbReference type="Gene3D" id="3.40.50.720">
    <property type="entry name" value="NAD(P)-binding Rossmann-like Domain"/>
    <property type="match status" value="1"/>
</dbReference>
<dbReference type="OrthoDB" id="1879366at2759"/>
<dbReference type="InterPro" id="IPR013149">
    <property type="entry name" value="ADH-like_C"/>
</dbReference>
<evidence type="ECO:0000256" key="5">
    <source>
        <dbReference type="ARBA" id="ARBA00022723"/>
    </source>
</evidence>
<evidence type="ECO:0000259" key="12">
    <source>
        <dbReference type="SMART" id="SM00829"/>
    </source>
</evidence>
<organism evidence="13 14">
    <name type="scientific">Nadsonia fulvescens var. elongata DSM 6958</name>
    <dbReference type="NCBI Taxonomy" id="857566"/>
    <lineage>
        <taxon>Eukaryota</taxon>
        <taxon>Fungi</taxon>
        <taxon>Dikarya</taxon>
        <taxon>Ascomycota</taxon>
        <taxon>Saccharomycotina</taxon>
        <taxon>Dipodascomycetes</taxon>
        <taxon>Dipodascales</taxon>
        <taxon>Dipodascales incertae sedis</taxon>
        <taxon>Nadsonia</taxon>
    </lineage>
</organism>
<dbReference type="SUPFAM" id="SSF51735">
    <property type="entry name" value="NAD(P)-binding Rossmann-fold domains"/>
    <property type="match status" value="1"/>
</dbReference>
<dbReference type="CDD" id="cd05283">
    <property type="entry name" value="CAD1"/>
    <property type="match status" value="1"/>
</dbReference>
<proteinExistence type="inferred from homology"/>
<reference evidence="13 14" key="1">
    <citation type="journal article" date="2016" name="Proc. Natl. Acad. Sci. U.S.A.">
        <title>Comparative genomics of biotechnologically important yeasts.</title>
        <authorList>
            <person name="Riley R."/>
            <person name="Haridas S."/>
            <person name="Wolfe K.H."/>
            <person name="Lopes M.R."/>
            <person name="Hittinger C.T."/>
            <person name="Goeker M."/>
            <person name="Salamov A.A."/>
            <person name="Wisecaver J.H."/>
            <person name="Long T.M."/>
            <person name="Calvey C.H."/>
            <person name="Aerts A.L."/>
            <person name="Barry K.W."/>
            <person name="Choi C."/>
            <person name="Clum A."/>
            <person name="Coughlan A.Y."/>
            <person name="Deshpande S."/>
            <person name="Douglass A.P."/>
            <person name="Hanson S.J."/>
            <person name="Klenk H.-P."/>
            <person name="LaButti K.M."/>
            <person name="Lapidus A."/>
            <person name="Lindquist E.A."/>
            <person name="Lipzen A.M."/>
            <person name="Meier-Kolthoff J.P."/>
            <person name="Ohm R.A."/>
            <person name="Otillar R.P."/>
            <person name="Pangilinan J.L."/>
            <person name="Peng Y."/>
            <person name="Rokas A."/>
            <person name="Rosa C.A."/>
            <person name="Scheuner C."/>
            <person name="Sibirny A.A."/>
            <person name="Slot J.C."/>
            <person name="Stielow J.B."/>
            <person name="Sun H."/>
            <person name="Kurtzman C.P."/>
            <person name="Blackwell M."/>
            <person name="Grigoriev I.V."/>
            <person name="Jeffries T.W."/>
        </authorList>
    </citation>
    <scope>NUCLEOTIDE SEQUENCE [LARGE SCALE GENOMIC DNA]</scope>
    <source>
        <strain evidence="13 14">DSM 6958</strain>
    </source>
</reference>
<keyword evidence="14" id="KW-1185">Reference proteome</keyword>
<dbReference type="PROSITE" id="PS00059">
    <property type="entry name" value="ADH_ZINC"/>
    <property type="match status" value="1"/>
</dbReference>
<dbReference type="InterPro" id="IPR013154">
    <property type="entry name" value="ADH-like_N"/>
</dbReference>
<dbReference type="EC" id="1.1.1.2" evidence="9"/>
<evidence type="ECO:0000313" key="14">
    <source>
        <dbReference type="Proteomes" id="UP000095009"/>
    </source>
</evidence>
<gene>
    <name evidence="13" type="ORF">NADFUDRAFT_49175</name>
</gene>
<dbReference type="InterPro" id="IPR047109">
    <property type="entry name" value="CAD-like"/>
</dbReference>
<evidence type="ECO:0000256" key="7">
    <source>
        <dbReference type="ARBA" id="ARBA00022857"/>
    </source>
</evidence>
<keyword evidence="7" id="KW-0521">NADP</keyword>
<evidence type="ECO:0000256" key="3">
    <source>
        <dbReference type="ARBA" id="ARBA00011738"/>
    </source>
</evidence>
<evidence type="ECO:0000256" key="1">
    <source>
        <dbReference type="ARBA" id="ARBA00001947"/>
    </source>
</evidence>
<dbReference type="Pfam" id="PF08240">
    <property type="entry name" value="ADH_N"/>
    <property type="match status" value="1"/>
</dbReference>
<evidence type="ECO:0000256" key="2">
    <source>
        <dbReference type="ARBA" id="ARBA00008072"/>
    </source>
</evidence>
<name>A0A1E3PTC8_9ASCO</name>
<dbReference type="GO" id="GO:0008270">
    <property type="term" value="F:zinc ion binding"/>
    <property type="evidence" value="ECO:0007669"/>
    <property type="project" value="InterPro"/>
</dbReference>
<dbReference type="Pfam" id="PF00107">
    <property type="entry name" value="ADH_zinc_N"/>
    <property type="match status" value="1"/>
</dbReference>
<dbReference type="InterPro" id="IPR036291">
    <property type="entry name" value="NAD(P)-bd_dom_sf"/>
</dbReference>
<comment type="catalytic activity">
    <reaction evidence="10">
        <text>a primary alcohol + NADP(+) = an aldehyde + NADPH + H(+)</text>
        <dbReference type="Rhea" id="RHEA:15937"/>
        <dbReference type="ChEBI" id="CHEBI:15378"/>
        <dbReference type="ChEBI" id="CHEBI:15734"/>
        <dbReference type="ChEBI" id="CHEBI:17478"/>
        <dbReference type="ChEBI" id="CHEBI:57783"/>
        <dbReference type="ChEBI" id="CHEBI:58349"/>
        <dbReference type="EC" id="1.1.1.2"/>
    </reaction>
    <physiologicalReaction direction="left-to-right" evidence="10">
        <dbReference type="Rhea" id="RHEA:15938"/>
    </physiologicalReaction>
    <physiologicalReaction direction="right-to-left" evidence="10">
        <dbReference type="Rhea" id="RHEA:15939"/>
    </physiologicalReaction>
</comment>
<dbReference type="SUPFAM" id="SSF50129">
    <property type="entry name" value="GroES-like"/>
    <property type="match status" value="1"/>
</dbReference>
<evidence type="ECO:0000256" key="11">
    <source>
        <dbReference type="RuleBase" id="RU361277"/>
    </source>
</evidence>
<dbReference type="AlphaFoldDB" id="A0A1E3PTC8"/>
<evidence type="ECO:0000256" key="6">
    <source>
        <dbReference type="ARBA" id="ARBA00022833"/>
    </source>
</evidence>
<dbReference type="PANTHER" id="PTHR42683">
    <property type="entry name" value="ALDEHYDE REDUCTASE"/>
    <property type="match status" value="1"/>
</dbReference>
<comment type="cofactor">
    <cofactor evidence="1 11">
        <name>Zn(2+)</name>
        <dbReference type="ChEBI" id="CHEBI:29105"/>
    </cofactor>
</comment>
<evidence type="ECO:0000256" key="10">
    <source>
        <dbReference type="ARBA" id="ARBA00050997"/>
    </source>
</evidence>